<accession>A0AAE1TGF0</accession>
<dbReference type="Proteomes" id="UP001293593">
    <property type="component" value="Unassembled WGS sequence"/>
</dbReference>
<dbReference type="PANTHER" id="PTHR21726:SF61">
    <property type="entry name" value="DNAA INITIATOR-ASSOCIATING PROTEIN"/>
    <property type="match status" value="1"/>
</dbReference>
<dbReference type="InterPro" id="IPR032795">
    <property type="entry name" value="DUF3741-assoc"/>
</dbReference>
<feature type="region of interest" description="Disordered" evidence="1">
    <location>
        <begin position="80"/>
        <end position="100"/>
    </location>
</feature>
<keyword evidence="5" id="KW-1185">Reference proteome</keyword>
<gene>
    <name evidence="4" type="ORF">QN277_001070</name>
</gene>
<dbReference type="InterPro" id="IPR025486">
    <property type="entry name" value="DUF4378"/>
</dbReference>
<proteinExistence type="predicted"/>
<evidence type="ECO:0000259" key="2">
    <source>
        <dbReference type="Pfam" id="PF14309"/>
    </source>
</evidence>
<feature type="domain" description="DUF4378" evidence="2">
    <location>
        <begin position="765"/>
        <end position="930"/>
    </location>
</feature>
<reference evidence="4" key="1">
    <citation type="submission" date="2023-10" db="EMBL/GenBank/DDBJ databases">
        <title>Chromosome-level genome of the transformable northern wattle, Acacia crassicarpa.</title>
        <authorList>
            <person name="Massaro I."/>
            <person name="Sinha N.R."/>
            <person name="Poethig S."/>
            <person name="Leichty A.R."/>
        </authorList>
    </citation>
    <scope>NUCLEOTIDE SEQUENCE</scope>
    <source>
        <strain evidence="4">Acra3RX</strain>
        <tissue evidence="4">Leaf</tissue>
    </source>
</reference>
<sequence>MNDSSGKTSSCLAIAEKKKQKPGGCIGLFFQLFDWNGKLAKKKLFSKKLLPPARAKQASKKFKGDERMPNSKLHLIANENRGGFPSAKKGGNRSLDLEPKNDMRVPGLVARLMGLESIPAAQRDKSEKASFSGTCGDVKDESLGNHCESERQAGNLEMRIVRHDSRPQKLQKTGTCERKAMAKFGAEALQIKNVFSRARKQNNSYNHHPKLAAHLKGHKINLGKNMSRSSRLIGAATKILEPGLQATSRAKCSLTYSNSSYAPKNDMVTDKVGTKSANVQSQSGYDANVSKSLMGSMGKASCKNCGNLLDVVDCNLDTEEHPTVHPSIFSEVITTPSLAAEKRKVRSFMSPHEQDNDVVLLRPQRHIASNIAEDGRSNTQSGHELSTRKMPLPHESPVPWNSLHQPCRTLEHDASSVSFRHKFQTQEQSLSSERISAGSKVSRTKDFVALNKSLSSRSRLRSPTKMEASKFDLERKPCNRQVDSLPHVRTIERKKRTPSIAQVESAVSVNSAIIRQRNARCDALSGKGRDISASSFDSTNVKLKQGSQGKSYKSPDKVNDVVSFAFNSPLKHDTGVTTNKDETSSKNVINAYSQHALYLRGDVLAAFLEQKLRELTSQDERLPVGGPPKKSPAVILQELISALSAEQLTCHYGHIVNVNKGFHCGVEKGSLVGTSCNVNHLSPGSVLEASFSSSSLDESSGHDLHIDSMNYSYDRLEYDSHLLDSVTSLNKGKMGSELLHVIVNQIPLILQSLSSFGTTMKRSKLDHVKDVILDAELLLGSTTTICSEDSVPHLFVSHFLLDELDAMSDDDALWIDFNGSLGYRDSKERSQFKGFLFDSVIEFLESNCCTYCNCGFRTWTKLPLTMNAGMLVQEVKRVIKKWACMSLMIPDEIIEWEMSHSRGKWTDFNVEAFEAGVEIQGEILQILVDEIVEDLVDCGGLLFESFHRCCY</sequence>
<feature type="domain" description="DUF3741" evidence="3">
    <location>
        <begin position="100"/>
        <end position="123"/>
    </location>
</feature>
<dbReference type="Pfam" id="PF14383">
    <property type="entry name" value="VARLMGL"/>
    <property type="match status" value="1"/>
</dbReference>
<name>A0AAE1TGF0_9FABA</name>
<comment type="caution">
    <text evidence="4">The sequence shown here is derived from an EMBL/GenBank/DDBJ whole genome shotgun (WGS) entry which is preliminary data.</text>
</comment>
<dbReference type="EMBL" id="JAWXYG010000001">
    <property type="protein sequence ID" value="KAK4284208.1"/>
    <property type="molecule type" value="Genomic_DNA"/>
</dbReference>
<organism evidence="4 5">
    <name type="scientific">Acacia crassicarpa</name>
    <name type="common">northern wattle</name>
    <dbReference type="NCBI Taxonomy" id="499986"/>
    <lineage>
        <taxon>Eukaryota</taxon>
        <taxon>Viridiplantae</taxon>
        <taxon>Streptophyta</taxon>
        <taxon>Embryophyta</taxon>
        <taxon>Tracheophyta</taxon>
        <taxon>Spermatophyta</taxon>
        <taxon>Magnoliopsida</taxon>
        <taxon>eudicotyledons</taxon>
        <taxon>Gunneridae</taxon>
        <taxon>Pentapetalae</taxon>
        <taxon>rosids</taxon>
        <taxon>fabids</taxon>
        <taxon>Fabales</taxon>
        <taxon>Fabaceae</taxon>
        <taxon>Caesalpinioideae</taxon>
        <taxon>mimosoid clade</taxon>
        <taxon>Acacieae</taxon>
        <taxon>Acacia</taxon>
    </lineage>
</organism>
<evidence type="ECO:0000313" key="5">
    <source>
        <dbReference type="Proteomes" id="UP001293593"/>
    </source>
</evidence>
<protein>
    <recommendedName>
        <fullName evidence="6">DUF4378 domain-containing protein</fullName>
    </recommendedName>
</protein>
<dbReference type="PANTHER" id="PTHR21726">
    <property type="entry name" value="PHOSPHATIDYLINOSITOL N-ACETYLGLUCOSAMINYLTRANSFERASE SUBUNIT P DOWN SYNDROME CRITICAL REGION PROTEIN 5 -RELATED"/>
    <property type="match status" value="1"/>
</dbReference>
<evidence type="ECO:0000313" key="4">
    <source>
        <dbReference type="EMBL" id="KAK4284208.1"/>
    </source>
</evidence>
<dbReference type="Pfam" id="PF14309">
    <property type="entry name" value="DUF4378"/>
    <property type="match status" value="1"/>
</dbReference>
<feature type="region of interest" description="Disordered" evidence="1">
    <location>
        <begin position="369"/>
        <end position="399"/>
    </location>
</feature>
<dbReference type="AlphaFoldDB" id="A0AAE1TGF0"/>
<evidence type="ECO:0000259" key="3">
    <source>
        <dbReference type="Pfam" id="PF14383"/>
    </source>
</evidence>
<evidence type="ECO:0000256" key="1">
    <source>
        <dbReference type="SAM" id="MobiDB-lite"/>
    </source>
</evidence>
<evidence type="ECO:0008006" key="6">
    <source>
        <dbReference type="Google" id="ProtNLM"/>
    </source>
</evidence>